<dbReference type="SUPFAM" id="SSF50685">
    <property type="entry name" value="Barwin-like endoglucanases"/>
    <property type="match status" value="1"/>
</dbReference>
<dbReference type="EMBL" id="KI925461">
    <property type="protein sequence ID" value="ETW79013.1"/>
    <property type="molecule type" value="Genomic_DNA"/>
</dbReference>
<dbReference type="Proteomes" id="UP000030671">
    <property type="component" value="Unassembled WGS sequence"/>
</dbReference>
<protein>
    <submittedName>
        <fullName evidence="2">Glycoside hydrolase family 45 protein</fullName>
    </submittedName>
</protein>
<keyword evidence="2" id="KW-0378">Hydrolase</keyword>
<keyword evidence="3" id="KW-1185">Reference proteome</keyword>
<evidence type="ECO:0000313" key="2">
    <source>
        <dbReference type="EMBL" id="ETW79013.1"/>
    </source>
</evidence>
<sequence>MKLLLSVSLATVYGAIFVHGTLDTRATGGYVQNSSGSASFTMYSGCGSPACGKTASGFTAAINQLAFGSGPGLGPGDACGRCFSLTGQADPYSPAFTGPFKTVIVKVTDLCPVSGNEEWCGQSTSATTNQHGAPFHFDLCEDTGAAAAFFPSGHANGQELTAQVCGMELASTGSLQVFGPQALAAATKVHLIDFYSFELSDSLRDIDRHRSFVKYPVS</sequence>
<dbReference type="InParanoid" id="W4JZK5"/>
<dbReference type="Pfam" id="PF22514">
    <property type="entry name" value="EXPB1_D1"/>
    <property type="match status" value="1"/>
</dbReference>
<reference evidence="2 3" key="1">
    <citation type="journal article" date="2012" name="New Phytol.">
        <title>Insight into trade-off between wood decay and parasitism from the genome of a fungal forest pathogen.</title>
        <authorList>
            <person name="Olson A."/>
            <person name="Aerts A."/>
            <person name="Asiegbu F."/>
            <person name="Belbahri L."/>
            <person name="Bouzid O."/>
            <person name="Broberg A."/>
            <person name="Canback B."/>
            <person name="Coutinho P.M."/>
            <person name="Cullen D."/>
            <person name="Dalman K."/>
            <person name="Deflorio G."/>
            <person name="van Diepen L.T."/>
            <person name="Dunand C."/>
            <person name="Duplessis S."/>
            <person name="Durling M."/>
            <person name="Gonthier P."/>
            <person name="Grimwood J."/>
            <person name="Fossdal C.G."/>
            <person name="Hansson D."/>
            <person name="Henrissat B."/>
            <person name="Hietala A."/>
            <person name="Himmelstrand K."/>
            <person name="Hoffmeister D."/>
            <person name="Hogberg N."/>
            <person name="James T.Y."/>
            <person name="Karlsson M."/>
            <person name="Kohler A."/>
            <person name="Kues U."/>
            <person name="Lee Y.H."/>
            <person name="Lin Y.C."/>
            <person name="Lind M."/>
            <person name="Lindquist E."/>
            <person name="Lombard V."/>
            <person name="Lucas S."/>
            <person name="Lunden K."/>
            <person name="Morin E."/>
            <person name="Murat C."/>
            <person name="Park J."/>
            <person name="Raffaello T."/>
            <person name="Rouze P."/>
            <person name="Salamov A."/>
            <person name="Schmutz J."/>
            <person name="Solheim H."/>
            <person name="Stahlberg J."/>
            <person name="Velez H."/>
            <person name="de Vries R.P."/>
            <person name="Wiebenga A."/>
            <person name="Woodward S."/>
            <person name="Yakovlev I."/>
            <person name="Garbelotto M."/>
            <person name="Martin F."/>
            <person name="Grigoriev I.V."/>
            <person name="Stenlid J."/>
        </authorList>
    </citation>
    <scope>NUCLEOTIDE SEQUENCE [LARGE SCALE GENOMIC DNA]</scope>
    <source>
        <strain evidence="2 3">TC 32-1</strain>
    </source>
</reference>
<dbReference type="Gene3D" id="2.40.40.10">
    <property type="entry name" value="RlpA-like domain"/>
    <property type="match status" value="1"/>
</dbReference>
<dbReference type="RefSeq" id="XP_009549290.1">
    <property type="nucleotide sequence ID" value="XM_009550995.1"/>
</dbReference>
<proteinExistence type="predicted"/>
<organism evidence="2 3">
    <name type="scientific">Heterobasidion irregulare (strain TC 32-1)</name>
    <dbReference type="NCBI Taxonomy" id="747525"/>
    <lineage>
        <taxon>Eukaryota</taxon>
        <taxon>Fungi</taxon>
        <taxon>Dikarya</taxon>
        <taxon>Basidiomycota</taxon>
        <taxon>Agaricomycotina</taxon>
        <taxon>Agaricomycetes</taxon>
        <taxon>Russulales</taxon>
        <taxon>Bondarzewiaceae</taxon>
        <taxon>Heterobasidion</taxon>
        <taxon>Heterobasidion annosum species complex</taxon>
    </lineage>
</organism>
<evidence type="ECO:0000313" key="3">
    <source>
        <dbReference type="Proteomes" id="UP000030671"/>
    </source>
</evidence>
<gene>
    <name evidence="2" type="primary">gh45.1</name>
    <name evidence="2" type="ORF">HETIRDRAFT_104329</name>
</gene>
<dbReference type="OrthoDB" id="5823761at2759"/>
<name>W4JZK5_HETIT</name>
<accession>W4JZK5</accession>
<dbReference type="KEGG" id="hir:HETIRDRAFT_104329"/>
<dbReference type="GO" id="GO:0016787">
    <property type="term" value="F:hydrolase activity"/>
    <property type="evidence" value="ECO:0007669"/>
    <property type="project" value="UniProtKB-KW"/>
</dbReference>
<evidence type="ECO:0000256" key="1">
    <source>
        <dbReference type="SAM" id="SignalP"/>
    </source>
</evidence>
<feature type="signal peptide" evidence="1">
    <location>
        <begin position="1"/>
        <end position="20"/>
    </location>
</feature>
<feature type="chain" id="PRO_5004843988" evidence="1">
    <location>
        <begin position="21"/>
        <end position="218"/>
    </location>
</feature>
<dbReference type="AlphaFoldDB" id="W4JZK5"/>
<keyword evidence="1" id="KW-0732">Signal</keyword>
<dbReference type="InterPro" id="IPR036908">
    <property type="entry name" value="RlpA-like_sf"/>
</dbReference>
<dbReference type="CDD" id="cd22278">
    <property type="entry name" value="DPBB_GH45_endoglucanase"/>
    <property type="match status" value="1"/>
</dbReference>
<dbReference type="HOGENOM" id="CLU_1267040_0_0_1"/>
<dbReference type="GeneID" id="20665988"/>
<dbReference type="eggNOG" id="ENOG502S75I">
    <property type="taxonomic scope" value="Eukaryota"/>
</dbReference>